<gene>
    <name evidence="1" type="ordered locus">BTH_II2076</name>
</gene>
<organism evidence="1 2">
    <name type="scientific">Burkholderia thailandensis (strain ATCC 700388 / DSM 13276 / CCUG 48851 / CIP 106301 / E264)</name>
    <dbReference type="NCBI Taxonomy" id="271848"/>
    <lineage>
        <taxon>Bacteria</taxon>
        <taxon>Pseudomonadati</taxon>
        <taxon>Pseudomonadota</taxon>
        <taxon>Betaproteobacteria</taxon>
        <taxon>Burkholderiales</taxon>
        <taxon>Burkholderiaceae</taxon>
        <taxon>Burkholderia</taxon>
        <taxon>pseudomallei group</taxon>
    </lineage>
</organism>
<dbReference type="KEGG" id="bte:BTH_II2076"/>
<accession>Q2T3I5</accession>
<proteinExistence type="predicted"/>
<dbReference type="Proteomes" id="UP000001930">
    <property type="component" value="Chromosome II"/>
</dbReference>
<evidence type="ECO:0000313" key="1">
    <source>
        <dbReference type="EMBL" id="ABC35103.1"/>
    </source>
</evidence>
<evidence type="ECO:0000313" key="2">
    <source>
        <dbReference type="Proteomes" id="UP000001930"/>
    </source>
</evidence>
<dbReference type="EMBL" id="CP000085">
    <property type="protein sequence ID" value="ABC35103.1"/>
    <property type="molecule type" value="Genomic_DNA"/>
</dbReference>
<sequence length="40" mass="4408">MRAFAADRDSARCFVRADERGACGRRVCSLSPFRMAKEGG</sequence>
<reference evidence="1 2" key="1">
    <citation type="journal article" date="2005" name="BMC Genomics">
        <title>Bacterial genome adaptation to niches: divergence of the potential virulence genes in three Burkholderia species of different survival strategies.</title>
        <authorList>
            <person name="Kim H.S."/>
            <person name="Schell M.A."/>
            <person name="Yu Y."/>
            <person name="Ulrich R.L."/>
            <person name="Sarria S.H."/>
            <person name="Nierman W.C."/>
            <person name="DeShazer D."/>
        </authorList>
    </citation>
    <scope>NUCLEOTIDE SEQUENCE [LARGE SCALE GENOMIC DNA]</scope>
    <source>
        <strain evidence="2">ATCC 700388 / DSM 13276 / CCUG 48851 / CIP 106301 / E264</strain>
    </source>
</reference>
<dbReference type="HOGENOM" id="CLU_3286354_0_0_4"/>
<protein>
    <submittedName>
        <fullName evidence="1">Uncharacterized protein</fullName>
    </submittedName>
</protein>
<dbReference type="AlphaFoldDB" id="Q2T3I5"/>
<keyword evidence="2" id="KW-1185">Reference proteome</keyword>
<name>Q2T3I5_BURTA</name>